<dbReference type="AlphaFoldDB" id="A0A2Y9AGC0"/>
<protein>
    <submittedName>
        <fullName evidence="2">Uncharacterized protein</fullName>
    </submittedName>
</protein>
<evidence type="ECO:0000313" key="2">
    <source>
        <dbReference type="EMBL" id="SSA43245.1"/>
    </source>
</evidence>
<keyword evidence="3" id="KW-1185">Reference proteome</keyword>
<dbReference type="Proteomes" id="UP000250222">
    <property type="component" value="Unassembled WGS sequence"/>
</dbReference>
<reference evidence="2 3" key="1">
    <citation type="submission" date="2016-10" db="EMBL/GenBank/DDBJ databases">
        <authorList>
            <person name="Cai Z."/>
        </authorList>
    </citation>
    <scope>NUCLEOTIDE SEQUENCE [LARGE SCALE GENOMIC DNA]</scope>
    <source>
        <strain evidence="2 3">CGMCC 1.10826</strain>
    </source>
</reference>
<accession>A0A2Y9AGC0</accession>
<proteinExistence type="predicted"/>
<feature type="region of interest" description="Disordered" evidence="1">
    <location>
        <begin position="1"/>
        <end position="25"/>
    </location>
</feature>
<dbReference type="OrthoDB" id="4829209at2"/>
<evidence type="ECO:0000256" key="1">
    <source>
        <dbReference type="SAM" id="MobiDB-lite"/>
    </source>
</evidence>
<sequence>MPDVTPAPAPRPAPPRPGPSAPQPVPELAELETLAGRPLSEHVTVLDAVHRALAAQLSAAES</sequence>
<name>A0A2Y9AGC0_9MICO</name>
<evidence type="ECO:0000313" key="3">
    <source>
        <dbReference type="Proteomes" id="UP000250222"/>
    </source>
</evidence>
<organism evidence="2 3">
    <name type="scientific">Georgenia satyanarayanai</name>
    <dbReference type="NCBI Taxonomy" id="860221"/>
    <lineage>
        <taxon>Bacteria</taxon>
        <taxon>Bacillati</taxon>
        <taxon>Actinomycetota</taxon>
        <taxon>Actinomycetes</taxon>
        <taxon>Micrococcales</taxon>
        <taxon>Bogoriellaceae</taxon>
        <taxon>Georgenia</taxon>
    </lineage>
</organism>
<gene>
    <name evidence="2" type="ORF">SAMN05216184_1088</name>
</gene>
<dbReference type="EMBL" id="UETB01000008">
    <property type="protein sequence ID" value="SSA43245.1"/>
    <property type="molecule type" value="Genomic_DNA"/>
</dbReference>